<evidence type="ECO:0000313" key="2">
    <source>
        <dbReference type="EMBL" id="NDV35400.1"/>
    </source>
</evidence>
<sequence length="220" mass="25524">MIRKKILLMMFSNLNLHQLPPQLLPQNQPRQLKKIGMRLKKLKKIRKQLLKSFRCLPPFLTIFSLNLLNNQKRQPMYQPLILLFLKRMKKRWNLPTSQQNLNLNLNNLNLNNLNLNLSLNLNSKQSLSLKPQLPLCQPHPKSPSSTMKRKTPSLPSKSLSPLLPNQPNKLTFSLLLGTPPSLTSATCSDLMKNPPRRRRRILSSLMLRMKRTTSSRRTPC</sequence>
<protein>
    <submittedName>
        <fullName evidence="2">Uncharacterized protein</fullName>
    </submittedName>
</protein>
<organism evidence="2">
    <name type="scientific">Arcella intermedia</name>
    <dbReference type="NCBI Taxonomy" id="1963864"/>
    <lineage>
        <taxon>Eukaryota</taxon>
        <taxon>Amoebozoa</taxon>
        <taxon>Tubulinea</taxon>
        <taxon>Elardia</taxon>
        <taxon>Arcellinida</taxon>
        <taxon>Sphaerothecina</taxon>
        <taxon>Arcellidae</taxon>
        <taxon>Arcella</taxon>
    </lineage>
</organism>
<proteinExistence type="predicted"/>
<reference evidence="2" key="1">
    <citation type="journal article" date="2020" name="J. Eukaryot. Microbiol.">
        <title>De novo Sequencing, Assembly and Annotation of the Transcriptome for the Free-Living Testate Amoeba Arcella intermedia.</title>
        <authorList>
            <person name="Ribeiro G.M."/>
            <person name="Porfirio-Sousa A.L."/>
            <person name="Maurer-Alcala X.X."/>
            <person name="Katz L.A."/>
            <person name="Lahr D.J.G."/>
        </authorList>
    </citation>
    <scope>NUCLEOTIDE SEQUENCE</scope>
</reference>
<name>A0A6B2LET2_9EUKA</name>
<feature type="compositionally biased region" description="Low complexity" evidence="1">
    <location>
        <begin position="152"/>
        <end position="163"/>
    </location>
</feature>
<evidence type="ECO:0000256" key="1">
    <source>
        <dbReference type="SAM" id="MobiDB-lite"/>
    </source>
</evidence>
<feature type="region of interest" description="Disordered" evidence="1">
    <location>
        <begin position="133"/>
        <end position="164"/>
    </location>
</feature>
<dbReference type="AlphaFoldDB" id="A0A6B2LET2"/>
<accession>A0A6B2LET2</accession>
<dbReference type="EMBL" id="GIBP01006431">
    <property type="protein sequence ID" value="NDV35400.1"/>
    <property type="molecule type" value="Transcribed_RNA"/>
</dbReference>